<dbReference type="PROSITE" id="PS51186">
    <property type="entry name" value="GNAT"/>
    <property type="match status" value="1"/>
</dbReference>
<dbReference type="PANTHER" id="PTHR13947:SF37">
    <property type="entry name" value="LD18367P"/>
    <property type="match status" value="1"/>
</dbReference>
<accession>A0AAN8WP07</accession>
<dbReference type="PANTHER" id="PTHR13947">
    <property type="entry name" value="GNAT FAMILY N-ACETYLTRANSFERASE"/>
    <property type="match status" value="1"/>
</dbReference>
<evidence type="ECO:0000259" key="3">
    <source>
        <dbReference type="PROSITE" id="PS51186"/>
    </source>
</evidence>
<proteinExistence type="predicted"/>
<feature type="domain" description="N-acetyltransferase" evidence="3">
    <location>
        <begin position="107"/>
        <end position="260"/>
    </location>
</feature>
<dbReference type="AlphaFoldDB" id="A0AAN8WP07"/>
<dbReference type="Gene3D" id="3.40.630.30">
    <property type="match status" value="1"/>
</dbReference>
<keyword evidence="2" id="KW-0472">Membrane</keyword>
<dbReference type="InterPro" id="IPR050769">
    <property type="entry name" value="NAT_camello-type"/>
</dbReference>
<reference evidence="4 5" key="1">
    <citation type="submission" date="2023-11" db="EMBL/GenBank/DDBJ databases">
        <title>Halocaridina rubra genome assembly.</title>
        <authorList>
            <person name="Smith C."/>
        </authorList>
    </citation>
    <scope>NUCLEOTIDE SEQUENCE [LARGE SCALE GENOMIC DNA]</scope>
    <source>
        <strain evidence="4">EP-1</strain>
        <tissue evidence="4">Whole</tissue>
    </source>
</reference>
<sequence>MEESRRYVLIRRYRSGDEGAIRDIISEATMETVGAFFWNGVCSEVFPQVALLVMAFAFIGLGIPFIFCLIGIPVAIILIYVGVWSAHMFKAMELHQDLNNIKQTYMSDLECGFWVAEAYEHSEASELDATVSKSKKVEYDFFCEKDFDSLGPNVHGLKKNIVGTVAITKSLHGGLKAWLRRMAVKKAYRRRGIASNLVDEVVEFCRDKCYEGIELVTTECHYEAREMYYRKGFEAEHTYYKYYLNVRQPMYMFYMPLKPPKAELAEIAST</sequence>
<gene>
    <name evidence="4" type="ORF">SK128_014099</name>
</gene>
<feature type="transmembrane region" description="Helical" evidence="2">
    <location>
        <begin position="50"/>
        <end position="83"/>
    </location>
</feature>
<name>A0AAN8WP07_HALRR</name>
<keyword evidence="5" id="KW-1185">Reference proteome</keyword>
<dbReference type="Proteomes" id="UP001381693">
    <property type="component" value="Unassembled WGS sequence"/>
</dbReference>
<evidence type="ECO:0000256" key="1">
    <source>
        <dbReference type="ARBA" id="ARBA00022679"/>
    </source>
</evidence>
<keyword evidence="1" id="KW-0808">Transferase</keyword>
<protein>
    <recommendedName>
        <fullName evidence="3">N-acetyltransferase domain-containing protein</fullName>
    </recommendedName>
</protein>
<evidence type="ECO:0000256" key="2">
    <source>
        <dbReference type="SAM" id="Phobius"/>
    </source>
</evidence>
<evidence type="ECO:0000313" key="4">
    <source>
        <dbReference type="EMBL" id="KAK7028026.1"/>
    </source>
</evidence>
<dbReference type="CDD" id="cd04301">
    <property type="entry name" value="NAT_SF"/>
    <property type="match status" value="1"/>
</dbReference>
<dbReference type="InterPro" id="IPR016181">
    <property type="entry name" value="Acyl_CoA_acyltransferase"/>
</dbReference>
<dbReference type="EMBL" id="JAXCGZ010022664">
    <property type="protein sequence ID" value="KAK7028026.1"/>
    <property type="molecule type" value="Genomic_DNA"/>
</dbReference>
<organism evidence="4 5">
    <name type="scientific">Halocaridina rubra</name>
    <name type="common">Hawaiian red shrimp</name>
    <dbReference type="NCBI Taxonomy" id="373956"/>
    <lineage>
        <taxon>Eukaryota</taxon>
        <taxon>Metazoa</taxon>
        <taxon>Ecdysozoa</taxon>
        <taxon>Arthropoda</taxon>
        <taxon>Crustacea</taxon>
        <taxon>Multicrustacea</taxon>
        <taxon>Malacostraca</taxon>
        <taxon>Eumalacostraca</taxon>
        <taxon>Eucarida</taxon>
        <taxon>Decapoda</taxon>
        <taxon>Pleocyemata</taxon>
        <taxon>Caridea</taxon>
        <taxon>Atyoidea</taxon>
        <taxon>Atyidae</taxon>
        <taxon>Halocaridina</taxon>
    </lineage>
</organism>
<keyword evidence="2" id="KW-0812">Transmembrane</keyword>
<dbReference type="SUPFAM" id="SSF55729">
    <property type="entry name" value="Acyl-CoA N-acyltransferases (Nat)"/>
    <property type="match status" value="1"/>
</dbReference>
<dbReference type="Pfam" id="PF00583">
    <property type="entry name" value="Acetyltransf_1"/>
    <property type="match status" value="1"/>
</dbReference>
<comment type="caution">
    <text evidence="4">The sequence shown here is derived from an EMBL/GenBank/DDBJ whole genome shotgun (WGS) entry which is preliminary data.</text>
</comment>
<keyword evidence="2" id="KW-1133">Transmembrane helix</keyword>
<evidence type="ECO:0000313" key="5">
    <source>
        <dbReference type="Proteomes" id="UP001381693"/>
    </source>
</evidence>
<dbReference type="InterPro" id="IPR000182">
    <property type="entry name" value="GNAT_dom"/>
</dbReference>
<dbReference type="GO" id="GO:0008080">
    <property type="term" value="F:N-acetyltransferase activity"/>
    <property type="evidence" value="ECO:0007669"/>
    <property type="project" value="InterPro"/>
</dbReference>